<dbReference type="Gene3D" id="1.20.1250.20">
    <property type="entry name" value="MFS general substrate transporter like domains"/>
    <property type="match status" value="1"/>
</dbReference>
<organism evidence="6 7">
    <name type="scientific">Ciona intestinalis</name>
    <name type="common">Transparent sea squirt</name>
    <name type="synonym">Ascidia intestinalis</name>
    <dbReference type="NCBI Taxonomy" id="7719"/>
    <lineage>
        <taxon>Eukaryota</taxon>
        <taxon>Metazoa</taxon>
        <taxon>Chordata</taxon>
        <taxon>Tunicata</taxon>
        <taxon>Ascidiacea</taxon>
        <taxon>Phlebobranchia</taxon>
        <taxon>Cionidae</taxon>
        <taxon>Ciona</taxon>
    </lineage>
</organism>
<evidence type="ECO:0000256" key="2">
    <source>
        <dbReference type="ARBA" id="ARBA00022692"/>
    </source>
</evidence>
<reference evidence="6" key="4">
    <citation type="submission" date="2025-09" db="UniProtKB">
        <authorList>
            <consortium name="Ensembl"/>
        </authorList>
    </citation>
    <scope>IDENTIFICATION</scope>
</reference>
<evidence type="ECO:0000256" key="3">
    <source>
        <dbReference type="ARBA" id="ARBA00022989"/>
    </source>
</evidence>
<evidence type="ECO:0008006" key="8">
    <source>
        <dbReference type="Google" id="ProtNLM"/>
    </source>
</evidence>
<dbReference type="GeneTree" id="ENSGT00940000162538"/>
<keyword evidence="4 5" id="KW-0472">Membrane</keyword>
<dbReference type="OMA" id="HKMMETI"/>
<keyword evidence="2 5" id="KW-0812">Transmembrane</keyword>
<keyword evidence="7" id="KW-1185">Reference proteome</keyword>
<accession>H2XS99</accession>
<dbReference type="Ensembl" id="ENSCINT00000037306.1">
    <property type="protein sequence ID" value="ENSCINP00000032533.1"/>
    <property type="gene ID" value="ENSCING00000022187.1"/>
</dbReference>
<dbReference type="HOGENOM" id="CLU_1844392_0_0_1"/>
<dbReference type="InterPro" id="IPR036259">
    <property type="entry name" value="MFS_trans_sf"/>
</dbReference>
<dbReference type="GO" id="GO:0016020">
    <property type="term" value="C:membrane"/>
    <property type="evidence" value="ECO:0007669"/>
    <property type="project" value="UniProtKB-SubCell"/>
</dbReference>
<reference evidence="6" key="3">
    <citation type="submission" date="2025-08" db="UniProtKB">
        <authorList>
            <consortium name="Ensembl"/>
        </authorList>
    </citation>
    <scope>IDENTIFICATION</scope>
</reference>
<feature type="transmembrane region" description="Helical" evidence="5">
    <location>
        <begin position="26"/>
        <end position="48"/>
    </location>
</feature>
<dbReference type="STRING" id="7719.ENSCINP00000032533"/>
<sequence length="139" mass="14822">MIGISGCSAITLIFTCELYPTVVRSIGVGVGSIMARIGGMTVPFLIALQDDVTWLPNAIFGVSALLTGLASLTFPETNGHKMMETIEEAEIFYKTGKINSEEESLSRCSNDVGVAENNVGHDNAGFSSIEENESKTTQL</sequence>
<dbReference type="EMBL" id="EAAA01000452">
    <property type="status" value="NOT_ANNOTATED_CDS"/>
    <property type="molecule type" value="Genomic_DNA"/>
</dbReference>
<dbReference type="AlphaFoldDB" id="H2XS99"/>
<proteinExistence type="predicted"/>
<evidence type="ECO:0000256" key="5">
    <source>
        <dbReference type="SAM" id="Phobius"/>
    </source>
</evidence>
<dbReference type="InParanoid" id="H2XS99"/>
<evidence type="ECO:0000313" key="7">
    <source>
        <dbReference type="Proteomes" id="UP000008144"/>
    </source>
</evidence>
<evidence type="ECO:0000256" key="4">
    <source>
        <dbReference type="ARBA" id="ARBA00023136"/>
    </source>
</evidence>
<keyword evidence="3 5" id="KW-1133">Transmembrane helix</keyword>
<comment type="subcellular location">
    <subcellularLocation>
        <location evidence="1">Membrane</location>
        <topology evidence="1">Multi-pass membrane protein</topology>
    </subcellularLocation>
</comment>
<reference evidence="7" key="1">
    <citation type="journal article" date="2002" name="Science">
        <title>The draft genome of Ciona intestinalis: insights into chordate and vertebrate origins.</title>
        <authorList>
            <person name="Dehal P."/>
            <person name="Satou Y."/>
            <person name="Campbell R.K."/>
            <person name="Chapman J."/>
            <person name="Degnan B."/>
            <person name="De Tomaso A."/>
            <person name="Davidson B."/>
            <person name="Di Gregorio A."/>
            <person name="Gelpke M."/>
            <person name="Goodstein D.M."/>
            <person name="Harafuji N."/>
            <person name="Hastings K.E."/>
            <person name="Ho I."/>
            <person name="Hotta K."/>
            <person name="Huang W."/>
            <person name="Kawashima T."/>
            <person name="Lemaire P."/>
            <person name="Martinez D."/>
            <person name="Meinertzhagen I.A."/>
            <person name="Necula S."/>
            <person name="Nonaka M."/>
            <person name="Putnam N."/>
            <person name="Rash S."/>
            <person name="Saiga H."/>
            <person name="Satake M."/>
            <person name="Terry A."/>
            <person name="Yamada L."/>
            <person name="Wang H.G."/>
            <person name="Awazu S."/>
            <person name="Azumi K."/>
            <person name="Boore J."/>
            <person name="Branno M."/>
            <person name="Chin-Bow S."/>
            <person name="DeSantis R."/>
            <person name="Doyle S."/>
            <person name="Francino P."/>
            <person name="Keys D.N."/>
            <person name="Haga S."/>
            <person name="Hayashi H."/>
            <person name="Hino K."/>
            <person name="Imai K.S."/>
            <person name="Inaba K."/>
            <person name="Kano S."/>
            <person name="Kobayashi K."/>
            <person name="Kobayashi M."/>
            <person name="Lee B.I."/>
            <person name="Makabe K.W."/>
            <person name="Manohar C."/>
            <person name="Matassi G."/>
            <person name="Medina M."/>
            <person name="Mochizuki Y."/>
            <person name="Mount S."/>
            <person name="Morishita T."/>
            <person name="Miura S."/>
            <person name="Nakayama A."/>
            <person name="Nishizaka S."/>
            <person name="Nomoto H."/>
            <person name="Ohta F."/>
            <person name="Oishi K."/>
            <person name="Rigoutsos I."/>
            <person name="Sano M."/>
            <person name="Sasaki A."/>
            <person name="Sasakura Y."/>
            <person name="Shoguchi E."/>
            <person name="Shin-i T."/>
            <person name="Spagnuolo A."/>
            <person name="Stainier D."/>
            <person name="Suzuki M.M."/>
            <person name="Tassy O."/>
            <person name="Takatori N."/>
            <person name="Tokuoka M."/>
            <person name="Yagi K."/>
            <person name="Yoshizaki F."/>
            <person name="Wada S."/>
            <person name="Zhang C."/>
            <person name="Hyatt P.D."/>
            <person name="Larimer F."/>
            <person name="Detter C."/>
            <person name="Doggett N."/>
            <person name="Glavina T."/>
            <person name="Hawkins T."/>
            <person name="Richardson P."/>
            <person name="Lucas S."/>
            <person name="Kohara Y."/>
            <person name="Levine M."/>
            <person name="Satoh N."/>
            <person name="Rokhsar D.S."/>
        </authorList>
    </citation>
    <scope>NUCLEOTIDE SEQUENCE [LARGE SCALE GENOMIC DNA]</scope>
</reference>
<evidence type="ECO:0000313" key="6">
    <source>
        <dbReference type="Ensembl" id="ENSCINP00000032533.1"/>
    </source>
</evidence>
<name>H2XS99_CIOIN</name>
<reference evidence="6" key="2">
    <citation type="journal article" date="2008" name="Genome Biol.">
        <title>Improved genome assembly and evidence-based global gene model set for the chordate Ciona intestinalis: new insight into intron and operon populations.</title>
        <authorList>
            <person name="Satou Y."/>
            <person name="Mineta K."/>
            <person name="Ogasawara M."/>
            <person name="Sasakura Y."/>
            <person name="Shoguchi E."/>
            <person name="Ueno K."/>
            <person name="Yamada L."/>
            <person name="Matsumoto J."/>
            <person name="Wasserscheid J."/>
            <person name="Dewar K."/>
            <person name="Wiley G.B."/>
            <person name="Macmil S.L."/>
            <person name="Roe B.A."/>
            <person name="Zeller R.W."/>
            <person name="Hastings K.E."/>
            <person name="Lemaire P."/>
            <person name="Lindquist E."/>
            <person name="Endo T."/>
            <person name="Hotta K."/>
            <person name="Inaba K."/>
        </authorList>
    </citation>
    <scope>NUCLEOTIDE SEQUENCE [LARGE SCALE GENOMIC DNA]</scope>
    <source>
        <strain evidence="6">wild type</strain>
    </source>
</reference>
<dbReference type="PANTHER" id="PTHR24064">
    <property type="entry name" value="SOLUTE CARRIER FAMILY 22 MEMBER"/>
    <property type="match status" value="1"/>
</dbReference>
<dbReference type="SUPFAM" id="SSF103473">
    <property type="entry name" value="MFS general substrate transporter"/>
    <property type="match status" value="1"/>
</dbReference>
<feature type="transmembrane region" description="Helical" evidence="5">
    <location>
        <begin position="54"/>
        <end position="74"/>
    </location>
</feature>
<dbReference type="Proteomes" id="UP000008144">
    <property type="component" value="Chromosome 10"/>
</dbReference>
<protein>
    <recommendedName>
        <fullName evidence="8">Major facilitator superfamily (MFS) profile domain-containing protein</fullName>
    </recommendedName>
</protein>
<evidence type="ECO:0000256" key="1">
    <source>
        <dbReference type="ARBA" id="ARBA00004141"/>
    </source>
</evidence>